<feature type="compositionally biased region" description="Low complexity" evidence="1">
    <location>
        <begin position="56"/>
        <end position="67"/>
    </location>
</feature>
<gene>
    <name evidence="2" type="ORF">TWF506_008922</name>
</gene>
<accession>A0AAN8NMQ8</accession>
<evidence type="ECO:0000313" key="3">
    <source>
        <dbReference type="Proteomes" id="UP001307849"/>
    </source>
</evidence>
<proteinExistence type="predicted"/>
<feature type="compositionally biased region" description="Acidic residues" evidence="1">
    <location>
        <begin position="68"/>
        <end position="77"/>
    </location>
</feature>
<keyword evidence="3" id="KW-1185">Reference proteome</keyword>
<reference evidence="2 3" key="1">
    <citation type="submission" date="2019-10" db="EMBL/GenBank/DDBJ databases">
        <authorList>
            <person name="Palmer J.M."/>
        </authorList>
    </citation>
    <scope>NUCLEOTIDE SEQUENCE [LARGE SCALE GENOMIC DNA]</scope>
    <source>
        <strain evidence="2 3">TWF506</strain>
    </source>
</reference>
<comment type="caution">
    <text evidence="2">The sequence shown here is derived from an EMBL/GenBank/DDBJ whole genome shotgun (WGS) entry which is preliminary data.</text>
</comment>
<evidence type="ECO:0000256" key="1">
    <source>
        <dbReference type="SAM" id="MobiDB-lite"/>
    </source>
</evidence>
<feature type="region of interest" description="Disordered" evidence="1">
    <location>
        <begin position="56"/>
        <end position="95"/>
    </location>
</feature>
<name>A0AAN8NMQ8_9PEZI</name>
<dbReference type="AlphaFoldDB" id="A0AAN8NMQ8"/>
<dbReference type="EMBL" id="JAVHJM010000006">
    <property type="protein sequence ID" value="KAK6512753.1"/>
    <property type="molecule type" value="Genomic_DNA"/>
</dbReference>
<protein>
    <submittedName>
        <fullName evidence="2">Uncharacterized protein</fullName>
    </submittedName>
</protein>
<organism evidence="2 3">
    <name type="scientific">Arthrobotrys conoides</name>
    <dbReference type="NCBI Taxonomy" id="74498"/>
    <lineage>
        <taxon>Eukaryota</taxon>
        <taxon>Fungi</taxon>
        <taxon>Dikarya</taxon>
        <taxon>Ascomycota</taxon>
        <taxon>Pezizomycotina</taxon>
        <taxon>Orbiliomycetes</taxon>
        <taxon>Orbiliales</taxon>
        <taxon>Orbiliaceae</taxon>
        <taxon>Arthrobotrys</taxon>
    </lineage>
</organism>
<evidence type="ECO:0000313" key="2">
    <source>
        <dbReference type="EMBL" id="KAK6512753.1"/>
    </source>
</evidence>
<dbReference type="Proteomes" id="UP001307849">
    <property type="component" value="Unassembled WGS sequence"/>
</dbReference>
<sequence length="318" mass="35777">MSLTNPENLTLAIHAPGRTPSKVQPLWGNFPTYWKELNLTSGVVIPEPWGSHGASLLLGAGDTNSGASEEDGDGSGDEDNRGDEHLNAPSELGSGDEVASLATAFTADRNVPYEVIEREDYPWQPPEPQIIRGNPRWVSRPTRRFPVINLQYRKWRNNRIIQAGDYRPIATISEDGVEDLTVDIPLDTLIAEGWIIDKEAEAKYQEKLKRERLGVREAEIFYQILTENEKSKRLDQMVYDKIWEMENPGWRPSDPLQLLMDINTDEPEVIPEQQQQIGQVNMAEPQAAVPEPLNRQMALRLPANNRIHDFLSGPGSPA</sequence>